<evidence type="ECO:0000313" key="2">
    <source>
        <dbReference type="Proteomes" id="UP001444071"/>
    </source>
</evidence>
<accession>A0ABV0W5Q2</accession>
<organism evidence="1 2">
    <name type="scientific">Xenotaenia resolanae</name>
    <dbReference type="NCBI Taxonomy" id="208358"/>
    <lineage>
        <taxon>Eukaryota</taxon>
        <taxon>Metazoa</taxon>
        <taxon>Chordata</taxon>
        <taxon>Craniata</taxon>
        <taxon>Vertebrata</taxon>
        <taxon>Euteleostomi</taxon>
        <taxon>Actinopterygii</taxon>
        <taxon>Neopterygii</taxon>
        <taxon>Teleostei</taxon>
        <taxon>Neoteleostei</taxon>
        <taxon>Acanthomorphata</taxon>
        <taxon>Ovalentaria</taxon>
        <taxon>Atherinomorphae</taxon>
        <taxon>Cyprinodontiformes</taxon>
        <taxon>Goodeidae</taxon>
        <taxon>Xenotaenia</taxon>
    </lineage>
</organism>
<keyword evidence="2" id="KW-1185">Reference proteome</keyword>
<sequence>MKALQEFGGDLYGRDYSWSLSFKNHHTHRHIQDVGSECPKPKVNTAMFQEAVELHASLKLYGDADFIFKAEVIPVSCAFSSIVFSSTEFSINRLGNSELL</sequence>
<protein>
    <submittedName>
        <fullName evidence="1">Uncharacterized protein</fullName>
    </submittedName>
</protein>
<gene>
    <name evidence="1" type="ORF">XENORESO_021698</name>
</gene>
<dbReference type="EMBL" id="JAHRIM010030962">
    <property type="protein sequence ID" value="MEQ2264903.1"/>
    <property type="molecule type" value="Genomic_DNA"/>
</dbReference>
<proteinExistence type="predicted"/>
<comment type="caution">
    <text evidence="1">The sequence shown here is derived from an EMBL/GenBank/DDBJ whole genome shotgun (WGS) entry which is preliminary data.</text>
</comment>
<dbReference type="Proteomes" id="UP001444071">
    <property type="component" value="Unassembled WGS sequence"/>
</dbReference>
<evidence type="ECO:0000313" key="1">
    <source>
        <dbReference type="EMBL" id="MEQ2264903.1"/>
    </source>
</evidence>
<reference evidence="1 2" key="1">
    <citation type="submission" date="2021-06" db="EMBL/GenBank/DDBJ databases">
        <authorList>
            <person name="Palmer J.M."/>
        </authorList>
    </citation>
    <scope>NUCLEOTIDE SEQUENCE [LARGE SCALE GENOMIC DNA]</scope>
    <source>
        <strain evidence="1 2">XR_2019</strain>
        <tissue evidence="1">Muscle</tissue>
    </source>
</reference>
<name>A0ABV0W5Q2_9TELE</name>